<dbReference type="AlphaFoldDB" id="C7Z191"/>
<evidence type="ECO:0000259" key="1">
    <source>
        <dbReference type="Pfam" id="PF24864"/>
    </source>
</evidence>
<dbReference type="VEuPathDB" id="FungiDB:NECHADRAFT_80154"/>
<sequence length="272" mass="31839">MPPVVFRKVGDQHKSPFFKKLPPEIRKMIYTELFGSRLVHVLFHSSVHRKPKTLYKRQGAPPRSKMPGWAHCVCRQGVDSPPHLHSERFHKWCYMNTNIIFSCKYAFEEGMPILYGSNVLSFTQLTDFLVFMQFSCIYKALITRVNVSVNLEGLDGRTYDFYTEFKTLLRWKRRAGARRLECQMLFYGLDDFPFVERALHQSIKTIEREALQDGPRFRLFVPLHMRESKGRYCWSGSTNYNVEIHWRSDNSPTAVGFGEASDDENYGMVVID</sequence>
<dbReference type="EMBL" id="GG698905">
    <property type="protein sequence ID" value="EEU42322.1"/>
    <property type="molecule type" value="Genomic_DNA"/>
</dbReference>
<gene>
    <name evidence="2" type="ORF">NECHADRAFT_80154</name>
</gene>
<name>C7Z191_FUSV7</name>
<dbReference type="KEGG" id="nhe:NECHADRAFT_80154"/>
<reference evidence="2 3" key="1">
    <citation type="journal article" date="2009" name="PLoS Genet.">
        <title>The genome of Nectria haematococca: contribution of supernumerary chromosomes to gene expansion.</title>
        <authorList>
            <person name="Coleman J.J."/>
            <person name="Rounsley S.D."/>
            <person name="Rodriguez-Carres M."/>
            <person name="Kuo A."/>
            <person name="Wasmann C.C."/>
            <person name="Grimwood J."/>
            <person name="Schmutz J."/>
            <person name="Taga M."/>
            <person name="White G.J."/>
            <person name="Zhou S."/>
            <person name="Schwartz D.C."/>
            <person name="Freitag M."/>
            <person name="Ma L.J."/>
            <person name="Danchin E.G."/>
            <person name="Henrissat B."/>
            <person name="Coutinho P.M."/>
            <person name="Nelson D.R."/>
            <person name="Straney D."/>
            <person name="Napoli C.A."/>
            <person name="Barker B.M."/>
            <person name="Gribskov M."/>
            <person name="Rep M."/>
            <person name="Kroken S."/>
            <person name="Molnar I."/>
            <person name="Rensing C."/>
            <person name="Kennell J.C."/>
            <person name="Zamora J."/>
            <person name="Farman M.L."/>
            <person name="Selker E.U."/>
            <person name="Salamov A."/>
            <person name="Shapiro H."/>
            <person name="Pangilinan J."/>
            <person name="Lindquist E."/>
            <person name="Lamers C."/>
            <person name="Grigoriev I.V."/>
            <person name="Geiser D.M."/>
            <person name="Covert S.F."/>
            <person name="Temporini E."/>
            <person name="Vanetten H.D."/>
        </authorList>
    </citation>
    <scope>NUCLEOTIDE SEQUENCE [LARGE SCALE GENOMIC DNA]</scope>
    <source>
        <strain evidence="3">ATCC MYA-4622 / CBS 123669 / FGSC 9596 / NRRL 45880 / 77-13-4</strain>
    </source>
</reference>
<dbReference type="eggNOG" id="ENOG502TDM7">
    <property type="taxonomic scope" value="Eukaryota"/>
</dbReference>
<organism evidence="2 3">
    <name type="scientific">Fusarium vanettenii (strain ATCC MYA-4622 / CBS 123669 / FGSC 9596 / NRRL 45880 / 77-13-4)</name>
    <name type="common">Fusarium solani subsp. pisi</name>
    <dbReference type="NCBI Taxonomy" id="660122"/>
    <lineage>
        <taxon>Eukaryota</taxon>
        <taxon>Fungi</taxon>
        <taxon>Dikarya</taxon>
        <taxon>Ascomycota</taxon>
        <taxon>Pezizomycotina</taxon>
        <taxon>Sordariomycetes</taxon>
        <taxon>Hypocreomycetidae</taxon>
        <taxon>Hypocreales</taxon>
        <taxon>Nectriaceae</taxon>
        <taxon>Fusarium</taxon>
        <taxon>Fusarium solani species complex</taxon>
        <taxon>Fusarium vanettenii</taxon>
    </lineage>
</organism>
<keyword evidence="3" id="KW-1185">Reference proteome</keyword>
<dbReference type="Pfam" id="PF24864">
    <property type="entry name" value="DUF7730"/>
    <property type="match status" value="1"/>
</dbReference>
<dbReference type="OrthoDB" id="4757095at2759"/>
<dbReference type="PANTHER" id="PTHR38790">
    <property type="entry name" value="2EXR DOMAIN-CONTAINING PROTEIN-RELATED"/>
    <property type="match status" value="1"/>
</dbReference>
<dbReference type="InterPro" id="IPR056632">
    <property type="entry name" value="DUF7730"/>
</dbReference>
<proteinExistence type="predicted"/>
<feature type="domain" description="DUF7730" evidence="1">
    <location>
        <begin position="11"/>
        <end position="132"/>
    </location>
</feature>
<dbReference type="RefSeq" id="XP_003048035.1">
    <property type="nucleotide sequence ID" value="XM_003047989.1"/>
</dbReference>
<evidence type="ECO:0000313" key="3">
    <source>
        <dbReference type="Proteomes" id="UP000005206"/>
    </source>
</evidence>
<dbReference type="GeneID" id="9672020"/>
<protein>
    <recommendedName>
        <fullName evidence="1">DUF7730 domain-containing protein</fullName>
    </recommendedName>
</protein>
<accession>C7Z191</accession>
<dbReference type="InParanoid" id="C7Z191"/>
<dbReference type="HOGENOM" id="CLU_1107186_0_0_1"/>
<evidence type="ECO:0000313" key="2">
    <source>
        <dbReference type="EMBL" id="EEU42322.1"/>
    </source>
</evidence>
<dbReference type="Proteomes" id="UP000005206">
    <property type="component" value="Chromosome 5"/>
</dbReference>